<evidence type="ECO:0000256" key="8">
    <source>
        <dbReference type="ARBA" id="ARBA00047571"/>
    </source>
</evidence>
<dbReference type="Gene3D" id="2.170.270.10">
    <property type="entry name" value="SET domain"/>
    <property type="match status" value="1"/>
</dbReference>
<dbReference type="FunFam" id="6.10.140.2220:FF:000005">
    <property type="entry name" value="Histone-lysine N-methyltransferase SMYD1 isoform 1"/>
    <property type="match status" value="1"/>
</dbReference>
<protein>
    <recommendedName>
        <fullName evidence="1">[histone H3]-lysine(4) N-trimethyltransferase</fullName>
        <ecNumber evidence="1">2.1.1.354</ecNumber>
    </recommendedName>
</protein>
<dbReference type="GO" id="GO:0031430">
    <property type="term" value="C:M band"/>
    <property type="evidence" value="ECO:0007669"/>
    <property type="project" value="Ensembl"/>
</dbReference>
<dbReference type="GO" id="GO:0048741">
    <property type="term" value="P:skeletal muscle fiber development"/>
    <property type="evidence" value="ECO:0007669"/>
    <property type="project" value="Ensembl"/>
</dbReference>
<dbReference type="GO" id="GO:0008270">
    <property type="term" value="F:zinc ion binding"/>
    <property type="evidence" value="ECO:0007669"/>
    <property type="project" value="UniProtKB-KW"/>
</dbReference>
<dbReference type="InterPro" id="IPR001214">
    <property type="entry name" value="SET_dom"/>
</dbReference>
<dbReference type="GO" id="GO:0060047">
    <property type="term" value="P:heart contraction"/>
    <property type="evidence" value="ECO:0007669"/>
    <property type="project" value="Ensembl"/>
</dbReference>
<dbReference type="GO" id="GO:0071690">
    <property type="term" value="P:cardiac muscle myosin thick filament assembly"/>
    <property type="evidence" value="ECO:0007669"/>
    <property type="project" value="Ensembl"/>
</dbReference>
<dbReference type="GO" id="GO:0005634">
    <property type="term" value="C:nucleus"/>
    <property type="evidence" value="ECO:0007669"/>
    <property type="project" value="TreeGrafter"/>
</dbReference>
<dbReference type="Gene3D" id="6.10.140.2220">
    <property type="match status" value="1"/>
</dbReference>
<dbReference type="InParanoid" id="A0A6P7NIK2"/>
<evidence type="ECO:0000256" key="1">
    <source>
        <dbReference type="ARBA" id="ARBA00012182"/>
    </source>
</evidence>
<evidence type="ECO:0000256" key="7">
    <source>
        <dbReference type="ARBA" id="ARBA00022833"/>
    </source>
</evidence>
<dbReference type="Gene3D" id="1.10.220.160">
    <property type="match status" value="1"/>
</dbReference>
<evidence type="ECO:0000256" key="5">
    <source>
        <dbReference type="ARBA" id="ARBA00022723"/>
    </source>
</evidence>
<dbReference type="OrthoDB" id="1028014at2759"/>
<dbReference type="PANTHER" id="PTHR12197">
    <property type="entry name" value="HISTONE-LYSINE N-METHYLTRANSFERASE SMYD"/>
    <property type="match status" value="1"/>
</dbReference>
<dbReference type="PROSITE" id="PS01360">
    <property type="entry name" value="ZF_MYND_1"/>
    <property type="match status" value="1"/>
</dbReference>
<dbReference type="GO" id="GO:0045214">
    <property type="term" value="P:sarcomere organization"/>
    <property type="evidence" value="ECO:0007669"/>
    <property type="project" value="Ensembl"/>
</dbReference>
<feature type="domain" description="SET" evidence="10">
    <location>
        <begin position="63"/>
        <end position="309"/>
    </location>
</feature>
<evidence type="ECO:0000256" key="9">
    <source>
        <dbReference type="PROSITE-ProRule" id="PRU00134"/>
    </source>
</evidence>
<dbReference type="CTD" id="569027"/>
<keyword evidence="2" id="KW-0489">Methyltransferase</keyword>
<dbReference type="Proteomes" id="UP000515150">
    <property type="component" value="Chromosome 9"/>
</dbReference>
<dbReference type="GeneID" id="114862915"/>
<feature type="domain" description="MYND-type" evidence="11">
    <location>
        <begin position="108"/>
        <end position="146"/>
    </location>
</feature>
<dbReference type="Pfam" id="PF01753">
    <property type="entry name" value="zf-MYND"/>
    <property type="match status" value="1"/>
</dbReference>
<keyword evidence="5" id="KW-0479">Metal-binding</keyword>
<organism evidence="12 13">
    <name type="scientific">Betta splendens</name>
    <name type="common">Siamese fighting fish</name>
    <dbReference type="NCBI Taxonomy" id="158456"/>
    <lineage>
        <taxon>Eukaryota</taxon>
        <taxon>Metazoa</taxon>
        <taxon>Chordata</taxon>
        <taxon>Craniata</taxon>
        <taxon>Vertebrata</taxon>
        <taxon>Euteleostomi</taxon>
        <taxon>Actinopterygii</taxon>
        <taxon>Neopterygii</taxon>
        <taxon>Teleostei</taxon>
        <taxon>Neoteleostei</taxon>
        <taxon>Acanthomorphata</taxon>
        <taxon>Anabantaria</taxon>
        <taxon>Anabantiformes</taxon>
        <taxon>Anabantoidei</taxon>
        <taxon>Osphronemidae</taxon>
        <taxon>Betta</taxon>
    </lineage>
</organism>
<dbReference type="PROSITE" id="PS50865">
    <property type="entry name" value="ZF_MYND_2"/>
    <property type="match status" value="1"/>
</dbReference>
<dbReference type="GO" id="GO:0017022">
    <property type="term" value="F:myosin binding"/>
    <property type="evidence" value="ECO:0007669"/>
    <property type="project" value="Ensembl"/>
</dbReference>
<dbReference type="InterPro" id="IPR046341">
    <property type="entry name" value="SET_dom_sf"/>
</dbReference>
<dbReference type="CDD" id="cd10526">
    <property type="entry name" value="SET_SMYD1"/>
    <property type="match status" value="1"/>
</dbReference>
<dbReference type="GO" id="GO:0055018">
    <property type="term" value="P:regulation of cardiac muscle fiber development"/>
    <property type="evidence" value="ECO:0007669"/>
    <property type="project" value="Ensembl"/>
</dbReference>
<dbReference type="GO" id="GO:0048769">
    <property type="term" value="P:sarcomerogenesis"/>
    <property type="evidence" value="ECO:0007669"/>
    <property type="project" value="Ensembl"/>
</dbReference>
<dbReference type="PANTHER" id="PTHR12197:SF184">
    <property type="entry name" value="HISTONE-LYSINE N-METHYLTRANSFERASE SMYD1"/>
    <property type="match status" value="1"/>
</dbReference>
<keyword evidence="6 9" id="KW-0863">Zinc-finger</keyword>
<dbReference type="SMART" id="SM00317">
    <property type="entry name" value="SET"/>
    <property type="match status" value="1"/>
</dbReference>
<comment type="catalytic activity">
    <reaction evidence="8">
        <text>L-lysyl(4)-[histone H3] + 3 S-adenosyl-L-methionine = N(6),N(6),N(6)-trimethyl-L-lysyl(4)-[histone H3] + 3 S-adenosyl-L-homocysteine + 3 H(+)</text>
        <dbReference type="Rhea" id="RHEA:60260"/>
        <dbReference type="Rhea" id="RHEA-COMP:15537"/>
        <dbReference type="Rhea" id="RHEA-COMP:15547"/>
        <dbReference type="ChEBI" id="CHEBI:15378"/>
        <dbReference type="ChEBI" id="CHEBI:29969"/>
        <dbReference type="ChEBI" id="CHEBI:57856"/>
        <dbReference type="ChEBI" id="CHEBI:59789"/>
        <dbReference type="ChEBI" id="CHEBI:61961"/>
        <dbReference type="EC" id="2.1.1.354"/>
    </reaction>
</comment>
<dbReference type="RefSeq" id="XP_029019507.1">
    <property type="nucleotide sequence ID" value="XM_029163674.3"/>
</dbReference>
<dbReference type="FunFam" id="1.25.40.10:FF:000132">
    <property type="entry name" value="Histone-lysine N-methyltransferase SMYD1 isoform 1"/>
    <property type="match status" value="1"/>
</dbReference>
<dbReference type="InterPro" id="IPR002893">
    <property type="entry name" value="Znf_MYND"/>
</dbReference>
<accession>A0A6P7NIK2</accession>
<sequence>MRPIGTDPRSVPVGTVQGVAGYFRTSREECAVATEEPETSQRDPPPVSLCIQLSSAEAPASMENVAVFDSPGKGRGLRATKEFWAGDVIFSEASISAVVFDSLADRICHSCFRRQDKLQRCGQCKFAHYCDRTCQRAGWAEHKQECGAIKAYGKVPNENIRLASRILWRLDKDGGVVSDAQLATLEELEDHVADMQEDELKEFKVDIHNFLDYWPRGSKQHTVDHISHIFGVINCNGFSVSDQRGLQAVGVGLFPNLCLVNHDCWPNCTVILNHGNQSAVDTMFHSQRRIELRSLGKISEGEELTVAYVDYINLSEERQRLLKTQYFFDCTCEHCTKRIKDDLKMAGCEVDGVKPSDEQVKEATDYCFEMMDKLDKARLKGDYHEVVKICKECLEKTEPVLADTHIYLLRIWSSLSEVQAYLQYFDDAAEYARKMVEGYMKLYHPNNATLGMAAMRAGVTHWQAGQIEVGHGMICKAYAILMVTHGPTHPITKDLEAMRVQTEMELRMFKQNEYVYHSMREAALKNKPMTMMHEPKSVEEGIKNLFHRRK</sequence>
<evidence type="ECO:0000256" key="6">
    <source>
        <dbReference type="ARBA" id="ARBA00022771"/>
    </source>
</evidence>
<dbReference type="Gene3D" id="1.25.40.970">
    <property type="match status" value="1"/>
</dbReference>
<evidence type="ECO:0000256" key="3">
    <source>
        <dbReference type="ARBA" id="ARBA00022679"/>
    </source>
</evidence>
<dbReference type="SUPFAM" id="SSF82199">
    <property type="entry name" value="SET domain"/>
    <property type="match status" value="1"/>
</dbReference>
<dbReference type="GO" id="GO:0030240">
    <property type="term" value="P:skeletal muscle thin filament assembly"/>
    <property type="evidence" value="ECO:0007669"/>
    <property type="project" value="Ensembl"/>
</dbReference>
<dbReference type="AlphaFoldDB" id="A0A6P7NIK2"/>
<dbReference type="InterPro" id="IPR011990">
    <property type="entry name" value="TPR-like_helical_dom_sf"/>
</dbReference>
<evidence type="ECO:0000259" key="10">
    <source>
        <dbReference type="PROSITE" id="PS50280"/>
    </source>
</evidence>
<dbReference type="Gene3D" id="1.25.40.10">
    <property type="entry name" value="Tetratricopeptide repeat domain"/>
    <property type="match status" value="1"/>
</dbReference>
<proteinExistence type="predicted"/>
<keyword evidence="7" id="KW-0862">Zinc</keyword>
<reference evidence="13" key="1">
    <citation type="submission" date="2025-08" db="UniProtKB">
        <authorList>
            <consortium name="RefSeq"/>
        </authorList>
    </citation>
    <scope>IDENTIFICATION</scope>
</reference>
<dbReference type="Pfam" id="PF00856">
    <property type="entry name" value="SET"/>
    <property type="match status" value="1"/>
</dbReference>
<evidence type="ECO:0000259" key="11">
    <source>
        <dbReference type="PROSITE" id="PS50865"/>
    </source>
</evidence>
<dbReference type="EC" id="2.1.1.354" evidence="1"/>
<dbReference type="KEGG" id="bspl:114862915"/>
<dbReference type="PROSITE" id="PS50280">
    <property type="entry name" value="SET"/>
    <property type="match status" value="1"/>
</dbReference>
<dbReference type="GO" id="GO:0032259">
    <property type="term" value="P:methylation"/>
    <property type="evidence" value="ECO:0007669"/>
    <property type="project" value="UniProtKB-KW"/>
</dbReference>
<evidence type="ECO:0000256" key="4">
    <source>
        <dbReference type="ARBA" id="ARBA00022691"/>
    </source>
</evidence>
<evidence type="ECO:0000256" key="2">
    <source>
        <dbReference type="ARBA" id="ARBA00022603"/>
    </source>
</evidence>
<dbReference type="FunFam" id="2.170.270.10:FF:000013">
    <property type="entry name" value="Histone-lysine N-methyltransferase SMYD1 isoform 1"/>
    <property type="match status" value="1"/>
</dbReference>
<dbReference type="GO" id="GO:0030241">
    <property type="term" value="P:skeletal muscle myosin thick filament assembly"/>
    <property type="evidence" value="ECO:0007669"/>
    <property type="project" value="Ensembl"/>
</dbReference>
<dbReference type="InterPro" id="IPR044418">
    <property type="entry name" value="SMYD1_SET"/>
</dbReference>
<name>A0A6P7NIK2_BETSP</name>
<keyword evidence="4" id="KW-0949">S-adenosyl-L-methionine</keyword>
<evidence type="ECO:0000313" key="13">
    <source>
        <dbReference type="RefSeq" id="XP_029019507.1"/>
    </source>
</evidence>
<dbReference type="InterPro" id="IPR050869">
    <property type="entry name" value="H3K4_H4K5_MeTrfase"/>
</dbReference>
<keyword evidence="3" id="KW-0808">Transferase</keyword>
<dbReference type="GO" id="GO:0140999">
    <property type="term" value="F:histone H3K4 trimethyltransferase activity"/>
    <property type="evidence" value="ECO:0007669"/>
    <property type="project" value="UniProtKB-EC"/>
</dbReference>
<evidence type="ECO:0000313" key="12">
    <source>
        <dbReference type="Proteomes" id="UP000515150"/>
    </source>
</evidence>
<dbReference type="SUPFAM" id="SSF48452">
    <property type="entry name" value="TPR-like"/>
    <property type="match status" value="1"/>
</dbReference>
<keyword evidence="12" id="KW-1185">Reference proteome</keyword>
<dbReference type="FunCoup" id="A0A6P7NIK2">
    <property type="interactions" value="630"/>
</dbReference>
<gene>
    <name evidence="13" type="primary">smyd1b</name>
</gene>